<dbReference type="Proteomes" id="UP000011205">
    <property type="component" value="Unassembled WGS sequence"/>
</dbReference>
<dbReference type="EMBL" id="AMLP01000089">
    <property type="protein sequence ID" value="ELS56292.1"/>
    <property type="molecule type" value="Genomic_DNA"/>
</dbReference>
<evidence type="ECO:0000313" key="2">
    <source>
        <dbReference type="Proteomes" id="UP000011205"/>
    </source>
</evidence>
<organism evidence="1 2">
    <name type="scientific">Streptomyces viridochromogenes Tue57</name>
    <dbReference type="NCBI Taxonomy" id="1160705"/>
    <lineage>
        <taxon>Bacteria</taxon>
        <taxon>Bacillati</taxon>
        <taxon>Actinomycetota</taxon>
        <taxon>Actinomycetes</taxon>
        <taxon>Kitasatosporales</taxon>
        <taxon>Streptomycetaceae</taxon>
        <taxon>Streptomyces</taxon>
    </lineage>
</organism>
<gene>
    <name evidence="1" type="ORF">STVIR_2715</name>
</gene>
<evidence type="ECO:0000313" key="1">
    <source>
        <dbReference type="EMBL" id="ELS56292.1"/>
    </source>
</evidence>
<dbReference type="PATRIC" id="fig|1160705.3.peg.2690"/>
<sequence>MHIDDLPQWWLTELLPGRLKSAIPGTAARGAILTTAAPEKRRKETLDA</sequence>
<reference evidence="1 2" key="1">
    <citation type="journal article" date="2013" name="Genome Announc.">
        <title>Draft Genome Sequence of Streptomyces viridochromogenes Strain Tu57, Producer of Avilamycin.</title>
        <authorList>
            <person name="Gruning B.A."/>
            <person name="Erxleben A."/>
            <person name="Hahnlein A."/>
            <person name="Gunther S."/>
        </authorList>
    </citation>
    <scope>NUCLEOTIDE SEQUENCE [LARGE SCALE GENOMIC DNA]</scope>
    <source>
        <strain evidence="1 2">Tue57</strain>
    </source>
</reference>
<dbReference type="AlphaFoldDB" id="L8PLQ5"/>
<comment type="caution">
    <text evidence="1">The sequence shown here is derived from an EMBL/GenBank/DDBJ whole genome shotgun (WGS) entry which is preliminary data.</text>
</comment>
<accession>L8PLQ5</accession>
<protein>
    <submittedName>
        <fullName evidence="1">Uncharacterized protein</fullName>
    </submittedName>
</protein>
<proteinExistence type="predicted"/>
<name>L8PLQ5_STRVR</name>